<dbReference type="AlphaFoldDB" id="A0A8T7M8N2"/>
<accession>A0A8T7M8N2</accession>
<dbReference type="EMBL" id="CP128400">
    <property type="protein sequence ID" value="WJW68428.1"/>
    <property type="molecule type" value="Genomic_DNA"/>
</dbReference>
<dbReference type="Proteomes" id="UP000521676">
    <property type="component" value="Unassembled WGS sequence"/>
</dbReference>
<feature type="transmembrane region" description="Helical" evidence="1">
    <location>
        <begin position="53"/>
        <end position="77"/>
    </location>
</feature>
<sequence>MGGLILAVILIIIGFAVLSVVMSLAFSLAGWLLIGLIAGFLANYLMKGRTGDLIANLVYGLLGSVLSGFALSVFRLGGLDNNLIGSIVFSTIGAMAVIGLSRLLSSNRPTYPRY</sequence>
<keyword evidence="1" id="KW-1133">Transmembrane helix</keyword>
<reference evidence="2 4" key="1">
    <citation type="submission" date="2020-06" db="EMBL/GenBank/DDBJ databases">
        <title>Anoxygenic phototrophic Chloroflexota member uses a Type I reaction center.</title>
        <authorList>
            <person name="Tsuji J.M."/>
            <person name="Shaw N.A."/>
            <person name="Nagashima S."/>
            <person name="Venkiteswaran J."/>
            <person name="Schiff S.L."/>
            <person name="Hanada S."/>
            <person name="Tank M."/>
            <person name="Neufeld J.D."/>
        </authorList>
    </citation>
    <scope>NUCLEOTIDE SEQUENCE [LARGE SCALE GENOMIC DNA]</scope>
    <source>
        <strain evidence="2">L227-S17</strain>
    </source>
</reference>
<organism evidence="2 4">
    <name type="scientific">Candidatus Chlorohelix allophototropha</name>
    <dbReference type="NCBI Taxonomy" id="3003348"/>
    <lineage>
        <taxon>Bacteria</taxon>
        <taxon>Bacillati</taxon>
        <taxon>Chloroflexota</taxon>
        <taxon>Chloroflexia</taxon>
        <taxon>Candidatus Chloroheliales</taxon>
        <taxon>Candidatus Chloroheliaceae</taxon>
        <taxon>Candidatus Chlorohelix</taxon>
    </lineage>
</organism>
<feature type="transmembrane region" description="Helical" evidence="1">
    <location>
        <begin position="29"/>
        <end position="46"/>
    </location>
</feature>
<dbReference type="EMBL" id="JACATZ010000003">
    <property type="protein sequence ID" value="NWJ48495.1"/>
    <property type="molecule type" value="Genomic_DNA"/>
</dbReference>
<keyword evidence="1" id="KW-0812">Transmembrane</keyword>
<evidence type="ECO:0000313" key="3">
    <source>
        <dbReference type="EMBL" id="WJW68428.1"/>
    </source>
</evidence>
<proteinExistence type="predicted"/>
<protein>
    <submittedName>
        <fullName evidence="2">GlsB/YeaQ/YmgE family stress response membrane protein</fullName>
    </submittedName>
</protein>
<dbReference type="RefSeq" id="WP_341470332.1">
    <property type="nucleotide sequence ID" value="NZ_CP128400.1"/>
</dbReference>
<dbReference type="Proteomes" id="UP001431572">
    <property type="component" value="Chromosome 2"/>
</dbReference>
<evidence type="ECO:0000313" key="4">
    <source>
        <dbReference type="Proteomes" id="UP000521676"/>
    </source>
</evidence>
<evidence type="ECO:0000256" key="1">
    <source>
        <dbReference type="SAM" id="Phobius"/>
    </source>
</evidence>
<evidence type="ECO:0000313" key="2">
    <source>
        <dbReference type="EMBL" id="NWJ48495.1"/>
    </source>
</evidence>
<name>A0A8T7M8N2_9CHLR</name>
<feature type="transmembrane region" description="Helical" evidence="1">
    <location>
        <begin position="83"/>
        <end position="104"/>
    </location>
</feature>
<gene>
    <name evidence="2" type="ORF">HXX08_21775</name>
    <name evidence="3" type="ORF">OZ401_004039</name>
</gene>
<reference evidence="3" key="2">
    <citation type="journal article" date="2024" name="Nature">
        <title>Anoxygenic phototroph of the Chloroflexota uses a type I reaction centre.</title>
        <authorList>
            <person name="Tsuji J.M."/>
            <person name="Shaw N.A."/>
            <person name="Nagashima S."/>
            <person name="Venkiteswaran J.J."/>
            <person name="Schiff S.L."/>
            <person name="Watanabe T."/>
            <person name="Fukui M."/>
            <person name="Hanada S."/>
            <person name="Tank M."/>
            <person name="Neufeld J.D."/>
        </authorList>
    </citation>
    <scope>NUCLEOTIDE SEQUENCE</scope>
    <source>
        <strain evidence="3">L227-S17</strain>
    </source>
</reference>
<evidence type="ECO:0000313" key="5">
    <source>
        <dbReference type="Proteomes" id="UP001431572"/>
    </source>
</evidence>
<keyword evidence="1" id="KW-0472">Membrane</keyword>
<keyword evidence="5" id="KW-1185">Reference proteome</keyword>